<evidence type="ECO:0000313" key="3">
    <source>
        <dbReference type="Proteomes" id="UP000680866"/>
    </source>
</evidence>
<protein>
    <recommendedName>
        <fullName evidence="1">N-acetyltransferase domain-containing protein</fullName>
    </recommendedName>
</protein>
<name>A0A810N3E3_9ACTN</name>
<dbReference type="EMBL" id="AP023359">
    <property type="protein sequence ID" value="BCJ67857.1"/>
    <property type="molecule type" value="Genomic_DNA"/>
</dbReference>
<dbReference type="InterPro" id="IPR000182">
    <property type="entry name" value="GNAT_dom"/>
</dbReference>
<dbReference type="Pfam" id="PF08445">
    <property type="entry name" value="FR47"/>
    <property type="match status" value="1"/>
</dbReference>
<dbReference type="KEGG" id="pry:Prubr_48780"/>
<keyword evidence="3" id="KW-1185">Reference proteome</keyword>
<dbReference type="AlphaFoldDB" id="A0A810N3E3"/>
<reference evidence="2" key="1">
    <citation type="submission" date="2020-08" db="EMBL/GenBank/DDBJ databases">
        <title>Whole genome shotgun sequence of Polymorphospora rubra NBRC 101157.</title>
        <authorList>
            <person name="Komaki H."/>
            <person name="Tamura T."/>
        </authorList>
    </citation>
    <scope>NUCLEOTIDE SEQUENCE</scope>
    <source>
        <strain evidence="2">NBRC 101157</strain>
    </source>
</reference>
<proteinExistence type="predicted"/>
<dbReference type="RefSeq" id="WP_212817115.1">
    <property type="nucleotide sequence ID" value="NZ_AP023359.1"/>
</dbReference>
<dbReference type="GO" id="GO:0016747">
    <property type="term" value="F:acyltransferase activity, transferring groups other than amino-acyl groups"/>
    <property type="evidence" value="ECO:0007669"/>
    <property type="project" value="InterPro"/>
</dbReference>
<evidence type="ECO:0000259" key="1">
    <source>
        <dbReference type="PROSITE" id="PS51186"/>
    </source>
</evidence>
<dbReference type="Gene3D" id="3.40.630.30">
    <property type="match status" value="1"/>
</dbReference>
<accession>A0A810N3E3</accession>
<sequence length="202" mass="21480">MVWFDTGPHGPAGYAIGDAARAVRFLTAPPGPDGPPARLRSLHLPDLPNPTPVEFTHIGRWLYLSTTTAPAVRPGEERVVPLGEADHAAIDTLLDDALPDSTNRPGDGRVVGWYGIFAGRRLVACGADRSRADAGFLASLAVAGDQQGRGLGGTLTAALTRRLLTRYGHAALGVYVDNVGAIRLYQRLGYTDALPRTSLHLR</sequence>
<dbReference type="SUPFAM" id="SSF55729">
    <property type="entry name" value="Acyl-CoA N-acyltransferases (Nat)"/>
    <property type="match status" value="1"/>
</dbReference>
<dbReference type="InterPro" id="IPR013653">
    <property type="entry name" value="GCN5-like_dom"/>
</dbReference>
<dbReference type="Proteomes" id="UP000680866">
    <property type="component" value="Chromosome"/>
</dbReference>
<feature type="domain" description="N-acetyltransferase" evidence="1">
    <location>
        <begin position="77"/>
        <end position="202"/>
    </location>
</feature>
<dbReference type="InterPro" id="IPR016181">
    <property type="entry name" value="Acyl_CoA_acyltransferase"/>
</dbReference>
<dbReference type="PROSITE" id="PS51186">
    <property type="entry name" value="GNAT"/>
    <property type="match status" value="1"/>
</dbReference>
<evidence type="ECO:0000313" key="2">
    <source>
        <dbReference type="EMBL" id="BCJ67857.1"/>
    </source>
</evidence>
<gene>
    <name evidence="2" type="ORF">Prubr_48780</name>
</gene>
<organism evidence="2 3">
    <name type="scientific">Polymorphospora rubra</name>
    <dbReference type="NCBI Taxonomy" id="338584"/>
    <lineage>
        <taxon>Bacteria</taxon>
        <taxon>Bacillati</taxon>
        <taxon>Actinomycetota</taxon>
        <taxon>Actinomycetes</taxon>
        <taxon>Micromonosporales</taxon>
        <taxon>Micromonosporaceae</taxon>
        <taxon>Polymorphospora</taxon>
    </lineage>
</organism>